<feature type="region of interest" description="Disordered" evidence="1">
    <location>
        <begin position="53"/>
        <end position="103"/>
    </location>
</feature>
<evidence type="ECO:0000256" key="1">
    <source>
        <dbReference type="SAM" id="MobiDB-lite"/>
    </source>
</evidence>
<dbReference type="AlphaFoldDB" id="A0A1C3NWB5"/>
<proteinExistence type="predicted"/>
<keyword evidence="3" id="KW-1185">Reference proteome</keyword>
<protein>
    <submittedName>
        <fullName evidence="2">Uncharacterized protein</fullName>
    </submittedName>
</protein>
<organism evidence="2 3">
    <name type="scientific">Candidatus Protofrankia californiensis</name>
    <dbReference type="NCBI Taxonomy" id="1839754"/>
    <lineage>
        <taxon>Bacteria</taxon>
        <taxon>Bacillati</taxon>
        <taxon>Actinomycetota</taxon>
        <taxon>Actinomycetes</taxon>
        <taxon>Frankiales</taxon>
        <taxon>Frankiaceae</taxon>
        <taxon>Protofrankia</taxon>
    </lineage>
</organism>
<evidence type="ECO:0000313" key="3">
    <source>
        <dbReference type="Proteomes" id="UP000199013"/>
    </source>
</evidence>
<sequence>MLTVVIHYVDSRSPAMTMTNSEMLGDADLPELASRLVRLLPAAKRVQIFDDDRPVADTDANTDATGPDMEQKNVTESEGAPVPRTASGLPVRTPSAIPPPETEVFDINGVNLATLRRVANRLQAMDR</sequence>
<name>A0A1C3NWB5_9ACTN</name>
<dbReference type="Proteomes" id="UP000199013">
    <property type="component" value="Unassembled WGS sequence"/>
</dbReference>
<reference evidence="3" key="1">
    <citation type="submission" date="2016-02" db="EMBL/GenBank/DDBJ databases">
        <authorList>
            <person name="Wibberg D."/>
        </authorList>
    </citation>
    <scope>NUCLEOTIDE SEQUENCE [LARGE SCALE GENOMIC DNA]</scope>
</reference>
<dbReference type="EMBL" id="FLUV01000761">
    <property type="protein sequence ID" value="SBW20795.1"/>
    <property type="molecule type" value="Genomic_DNA"/>
</dbReference>
<gene>
    <name evidence="2" type="ORF">FDG2_1808</name>
</gene>
<accession>A0A1C3NWB5</accession>
<evidence type="ECO:0000313" key="2">
    <source>
        <dbReference type="EMBL" id="SBW20795.1"/>
    </source>
</evidence>